<sequence length="97" mass="11348">MQRDITDFIGLDVYTDKGIKMARVEDVVIDTDDGRIKQLALTDVREEFRDPSKRGLLIPFRWISNMGEIIIIKWPINSEMHKDVAKEETDKEKVKKD</sequence>
<accession>A0A520KSG1</accession>
<dbReference type="Gene3D" id="2.30.30.240">
    <property type="entry name" value="PRC-barrel domain"/>
    <property type="match status" value="1"/>
</dbReference>
<evidence type="ECO:0000313" key="2">
    <source>
        <dbReference type="EMBL" id="RZN64824.1"/>
    </source>
</evidence>
<reference evidence="2 3" key="1">
    <citation type="journal article" date="2019" name="Nat. Microbiol.">
        <title>Wide diversity of methane and short-chain alkane metabolisms in uncultured archaea.</title>
        <authorList>
            <person name="Borrel G."/>
            <person name="Adam P.S."/>
            <person name="McKay L.J."/>
            <person name="Chen L.X."/>
            <person name="Sierra-Garcia I.N."/>
            <person name="Sieber C.M."/>
            <person name="Letourneur Q."/>
            <person name="Ghozlane A."/>
            <person name="Andersen G.L."/>
            <person name="Li W.J."/>
            <person name="Hallam S.J."/>
            <person name="Muyzer G."/>
            <person name="de Oliveira V.M."/>
            <person name="Inskeep W.P."/>
            <person name="Banfield J.F."/>
            <person name="Gribaldo S."/>
        </authorList>
    </citation>
    <scope>NUCLEOTIDE SEQUENCE [LARGE SCALE GENOMIC DNA]</scope>
    <source>
        <strain evidence="2">NM1a</strain>
    </source>
</reference>
<dbReference type="Pfam" id="PF05239">
    <property type="entry name" value="PRC"/>
    <property type="match status" value="1"/>
</dbReference>
<dbReference type="Proteomes" id="UP000317158">
    <property type="component" value="Unassembled WGS sequence"/>
</dbReference>
<proteinExistence type="predicted"/>
<evidence type="ECO:0000259" key="1">
    <source>
        <dbReference type="Pfam" id="PF05239"/>
    </source>
</evidence>
<dbReference type="SUPFAM" id="SSF50346">
    <property type="entry name" value="PRC-barrel domain"/>
    <property type="match status" value="1"/>
</dbReference>
<name>A0A520KSG1_METT2</name>
<comment type="caution">
    <text evidence="2">The sequence shown here is derived from an EMBL/GenBank/DDBJ whole genome shotgun (WGS) entry which is preliminary data.</text>
</comment>
<protein>
    <submittedName>
        <fullName evidence="2">Photosystem reaction center subunit H</fullName>
    </submittedName>
</protein>
<dbReference type="PANTHER" id="PTHR38137">
    <property type="entry name" value="PRC-BARREL DOMAIN PROTEIN"/>
    <property type="match status" value="1"/>
</dbReference>
<dbReference type="AlphaFoldDB" id="A0A520KSG1"/>
<evidence type="ECO:0000313" key="3">
    <source>
        <dbReference type="Proteomes" id="UP000317158"/>
    </source>
</evidence>
<dbReference type="InterPro" id="IPR011033">
    <property type="entry name" value="PRC_barrel-like_sf"/>
</dbReference>
<organism evidence="2 3">
    <name type="scientific">Methanoliparum thermophilum</name>
    <dbReference type="NCBI Taxonomy" id="2491083"/>
    <lineage>
        <taxon>Archaea</taxon>
        <taxon>Methanobacteriati</taxon>
        <taxon>Methanobacteriota</taxon>
        <taxon>Candidatus Methanoliparia</taxon>
        <taxon>Candidatus Methanoliparales</taxon>
        <taxon>Candidatus Methanoliparaceae</taxon>
        <taxon>Candidatus Methanoliparum</taxon>
    </lineage>
</organism>
<dbReference type="EMBL" id="RXIF01000004">
    <property type="protein sequence ID" value="RZN64824.1"/>
    <property type="molecule type" value="Genomic_DNA"/>
</dbReference>
<feature type="domain" description="PRC-barrel" evidence="1">
    <location>
        <begin position="4"/>
        <end position="73"/>
    </location>
</feature>
<dbReference type="InterPro" id="IPR027275">
    <property type="entry name" value="PRC-brl_dom"/>
</dbReference>
<gene>
    <name evidence="2" type="ORF">EF806_01885</name>
</gene>
<dbReference type="PANTHER" id="PTHR38137:SF1">
    <property type="entry name" value="PRC-BARREL DOMAIN-CONTAINING PROTEIN"/>
    <property type="match status" value="1"/>
</dbReference>